<dbReference type="Proteomes" id="UP001153269">
    <property type="component" value="Unassembled WGS sequence"/>
</dbReference>
<reference evidence="2" key="1">
    <citation type="submission" date="2020-03" db="EMBL/GenBank/DDBJ databases">
        <authorList>
            <person name="Weist P."/>
        </authorList>
    </citation>
    <scope>NUCLEOTIDE SEQUENCE</scope>
</reference>
<dbReference type="AlphaFoldDB" id="A0A9N7YU47"/>
<gene>
    <name evidence="2" type="ORF">PLEPLA_LOCUS25307</name>
</gene>
<keyword evidence="3" id="KW-1185">Reference proteome</keyword>
<feature type="compositionally biased region" description="Polar residues" evidence="1">
    <location>
        <begin position="139"/>
        <end position="150"/>
    </location>
</feature>
<accession>A0A9N7YU47</accession>
<feature type="region of interest" description="Disordered" evidence="1">
    <location>
        <begin position="129"/>
        <end position="166"/>
    </location>
</feature>
<evidence type="ECO:0000313" key="2">
    <source>
        <dbReference type="EMBL" id="CAB1437290.1"/>
    </source>
</evidence>
<organism evidence="2 3">
    <name type="scientific">Pleuronectes platessa</name>
    <name type="common">European plaice</name>
    <dbReference type="NCBI Taxonomy" id="8262"/>
    <lineage>
        <taxon>Eukaryota</taxon>
        <taxon>Metazoa</taxon>
        <taxon>Chordata</taxon>
        <taxon>Craniata</taxon>
        <taxon>Vertebrata</taxon>
        <taxon>Euteleostomi</taxon>
        <taxon>Actinopterygii</taxon>
        <taxon>Neopterygii</taxon>
        <taxon>Teleostei</taxon>
        <taxon>Neoteleostei</taxon>
        <taxon>Acanthomorphata</taxon>
        <taxon>Carangaria</taxon>
        <taxon>Pleuronectiformes</taxon>
        <taxon>Pleuronectoidei</taxon>
        <taxon>Pleuronectidae</taxon>
        <taxon>Pleuronectes</taxon>
    </lineage>
</organism>
<feature type="compositionally biased region" description="Low complexity" evidence="1">
    <location>
        <begin position="129"/>
        <end position="138"/>
    </location>
</feature>
<dbReference type="EMBL" id="CADEAL010002002">
    <property type="protein sequence ID" value="CAB1437290.1"/>
    <property type="molecule type" value="Genomic_DNA"/>
</dbReference>
<comment type="caution">
    <text evidence="2">The sequence shown here is derived from an EMBL/GenBank/DDBJ whole genome shotgun (WGS) entry which is preliminary data.</text>
</comment>
<sequence>MSSIITLTDNCIGLWCYESDSLVLVPFFMVPPDMIFECTEKRMKMLVFTIKGMMGHARMAKWRKSEQQWQRKGAACRGGLKWTSQDVDLERLACSQTIWYLPSEGRASKLSEVIMRSTSFPLSNFFSLSPSRVSRPSSTIPGPNSHSTAHSGGSSGGKLQPCITPP</sequence>
<evidence type="ECO:0000256" key="1">
    <source>
        <dbReference type="SAM" id="MobiDB-lite"/>
    </source>
</evidence>
<name>A0A9N7YU47_PLEPL</name>
<evidence type="ECO:0000313" key="3">
    <source>
        <dbReference type="Proteomes" id="UP001153269"/>
    </source>
</evidence>
<proteinExistence type="predicted"/>
<protein>
    <submittedName>
        <fullName evidence="2">Uncharacterized protein</fullName>
    </submittedName>
</protein>